<reference evidence="3" key="1">
    <citation type="journal article" date="2019" name="Int. J. Syst. Evol. Microbiol.">
        <title>The Global Catalogue of Microorganisms (GCM) 10K type strain sequencing project: providing services to taxonomists for standard genome sequencing and annotation.</title>
        <authorList>
            <consortium name="The Broad Institute Genomics Platform"/>
            <consortium name="The Broad Institute Genome Sequencing Center for Infectious Disease"/>
            <person name="Wu L."/>
            <person name="Ma J."/>
        </authorList>
    </citation>
    <scope>NUCLEOTIDE SEQUENCE [LARGE SCALE GENOMIC DNA]</scope>
    <source>
        <strain evidence="3">CECT 7806</strain>
    </source>
</reference>
<sequence>MGLTAFLVFIVPWALLALWLTRTPTALRLGAPAAPWRVIPTHRDLARAQRSETNPHGKRAADSSGSTNGGRLDRTEMSDGGALHTSVEPTEPTA</sequence>
<dbReference type="Proteomes" id="UP001244297">
    <property type="component" value="Unassembled WGS sequence"/>
</dbReference>
<feature type="region of interest" description="Disordered" evidence="1">
    <location>
        <begin position="44"/>
        <end position="94"/>
    </location>
</feature>
<evidence type="ECO:0000313" key="2">
    <source>
        <dbReference type="EMBL" id="MDN3569232.1"/>
    </source>
</evidence>
<accession>A0ABT8AHL1</accession>
<protein>
    <recommendedName>
        <fullName evidence="4">Secreted protein</fullName>
    </recommendedName>
</protein>
<proteinExistence type="predicted"/>
<dbReference type="RefSeq" id="WP_238286573.1">
    <property type="nucleotide sequence ID" value="NZ_BPQS01000006.1"/>
</dbReference>
<evidence type="ECO:0000313" key="3">
    <source>
        <dbReference type="Proteomes" id="UP001244297"/>
    </source>
</evidence>
<keyword evidence="3" id="KW-1185">Reference proteome</keyword>
<evidence type="ECO:0008006" key="4">
    <source>
        <dbReference type="Google" id="ProtNLM"/>
    </source>
</evidence>
<feature type="compositionally biased region" description="Basic and acidic residues" evidence="1">
    <location>
        <begin position="44"/>
        <end position="61"/>
    </location>
</feature>
<organism evidence="2 3">
    <name type="scientific">Methylobacterium longum</name>
    <dbReference type="NCBI Taxonomy" id="767694"/>
    <lineage>
        <taxon>Bacteria</taxon>
        <taxon>Pseudomonadati</taxon>
        <taxon>Pseudomonadota</taxon>
        <taxon>Alphaproteobacteria</taxon>
        <taxon>Hyphomicrobiales</taxon>
        <taxon>Methylobacteriaceae</taxon>
        <taxon>Methylobacterium</taxon>
    </lineage>
</organism>
<dbReference type="EMBL" id="JAUFPT010000001">
    <property type="protein sequence ID" value="MDN3569232.1"/>
    <property type="molecule type" value="Genomic_DNA"/>
</dbReference>
<name>A0ABT8AHL1_9HYPH</name>
<comment type="caution">
    <text evidence="2">The sequence shown here is derived from an EMBL/GenBank/DDBJ whole genome shotgun (WGS) entry which is preliminary data.</text>
</comment>
<evidence type="ECO:0000256" key="1">
    <source>
        <dbReference type="SAM" id="MobiDB-lite"/>
    </source>
</evidence>
<gene>
    <name evidence="2" type="ORF">QWZ18_01175</name>
</gene>